<organism evidence="3">
    <name type="scientific">Brugia timori</name>
    <dbReference type="NCBI Taxonomy" id="42155"/>
    <lineage>
        <taxon>Eukaryota</taxon>
        <taxon>Metazoa</taxon>
        <taxon>Ecdysozoa</taxon>
        <taxon>Nematoda</taxon>
        <taxon>Chromadorea</taxon>
        <taxon>Rhabditida</taxon>
        <taxon>Spirurina</taxon>
        <taxon>Spiruromorpha</taxon>
        <taxon>Filarioidea</taxon>
        <taxon>Onchocercidae</taxon>
        <taxon>Brugia</taxon>
    </lineage>
</organism>
<accession>A0A0R3R083</accession>
<evidence type="ECO:0000313" key="3">
    <source>
        <dbReference type="WBParaSite" id="BTMF_0001340701-mRNA-1"/>
    </source>
</evidence>
<proteinExistence type="predicted"/>
<dbReference type="STRING" id="42155.A0A0R3R083"/>
<sequence>FRPNDTTHVSIEDCELVLHDHLHSSHNAIDELISHGSAILEQIRSQGVGLRGIKHKVLSIGHTLSFMASIVQSIARISCKGLLTASNLFIKRNLLSSFFFLFSVANCCAS</sequence>
<gene>
    <name evidence="1" type="ORF">BTMF_LOCUS11419</name>
</gene>
<dbReference type="Pfam" id="PF12352">
    <property type="entry name" value="V-SNARE_C"/>
    <property type="match status" value="1"/>
</dbReference>
<protein>
    <submittedName>
        <fullName evidence="3">Reverse transcriptase domain-containing protein</fullName>
    </submittedName>
</protein>
<keyword evidence="2" id="KW-1185">Reference proteome</keyword>
<name>A0A0R3R083_9BILA</name>
<dbReference type="AlphaFoldDB" id="A0A0R3R083"/>
<evidence type="ECO:0000313" key="2">
    <source>
        <dbReference type="Proteomes" id="UP000280834"/>
    </source>
</evidence>
<dbReference type="EMBL" id="UZAG01018304">
    <property type="protein sequence ID" value="VDO38996.1"/>
    <property type="molecule type" value="Genomic_DNA"/>
</dbReference>
<reference evidence="3" key="1">
    <citation type="submission" date="2017-02" db="UniProtKB">
        <authorList>
            <consortium name="WormBaseParasite"/>
        </authorList>
    </citation>
    <scope>IDENTIFICATION</scope>
</reference>
<evidence type="ECO:0000313" key="1">
    <source>
        <dbReference type="EMBL" id="VDO38996.1"/>
    </source>
</evidence>
<dbReference type="Proteomes" id="UP000280834">
    <property type="component" value="Unassembled WGS sequence"/>
</dbReference>
<dbReference type="WBParaSite" id="BTMF_0001340701-mRNA-1">
    <property type="protein sequence ID" value="BTMF_0001340701-mRNA-1"/>
    <property type="gene ID" value="BTMF_0001340701"/>
</dbReference>
<reference evidence="1 2" key="2">
    <citation type="submission" date="2018-11" db="EMBL/GenBank/DDBJ databases">
        <authorList>
            <consortium name="Pathogen Informatics"/>
        </authorList>
    </citation>
    <scope>NUCLEOTIDE SEQUENCE [LARGE SCALE GENOMIC DNA]</scope>
</reference>